<evidence type="ECO:0000256" key="2">
    <source>
        <dbReference type="ARBA" id="ARBA00023027"/>
    </source>
</evidence>
<dbReference type="InterPro" id="IPR036291">
    <property type="entry name" value="NAD(P)-bd_dom_sf"/>
</dbReference>
<dbReference type="Pfam" id="PF00389">
    <property type="entry name" value="2-Hacid_dh"/>
    <property type="match status" value="1"/>
</dbReference>
<evidence type="ECO:0000259" key="5">
    <source>
        <dbReference type="Pfam" id="PF00389"/>
    </source>
</evidence>
<reference evidence="7 8" key="1">
    <citation type="journal article" date="2015" name="Int. J. Syst. Evol. Microbiol.">
        <title>Gemmobacter intermedius sp. nov., isolated from a white stork (Ciconia ciconia).</title>
        <authorList>
            <person name="Kampfer P."/>
            <person name="Jerzak L."/>
            <person name="Wilharm G."/>
            <person name="Golke J."/>
            <person name="Busse H.J."/>
            <person name="Glaeser S.P."/>
        </authorList>
    </citation>
    <scope>NUCLEOTIDE SEQUENCE [LARGE SCALE GENOMIC DNA]</scope>
    <source>
        <strain evidence="7 8">119/4</strain>
    </source>
</reference>
<proteinExistence type="inferred from homology"/>
<sequence length="360" mass="38669">MRQSLTLYACPGKLPRQTAAKAQHMVRQRSPGPDDRKAPQMTPPLRIAYIRRFADAELIPALQGMENIETVVLSVEEAIAGGLAGCDGIVVAGAKDLWTADFARAVEASGLRFIQNMTAGYDGIDLYDLPGIAVYGNGGVLGAPVAEHGMAMLLTLMRRLDFAVLSQQKKTWGRKEIPPILTLEDRRMTILGFGSIGRAAAKRARAFDMQIAALRRTGGSDPEADVVYSYDEMQSAFAQTDVLFLAAPLTDETFRILNETTLSWLKPGAVVVNVGRGDLICSEALQKALESGHLGGACLDVTAPEPLPDNHPLWSAPNVLISPHVAGGSDRAGAKLAAHVVANLRLLLQGQRPAHVIRDH</sequence>
<evidence type="ECO:0000256" key="1">
    <source>
        <dbReference type="ARBA" id="ARBA00023002"/>
    </source>
</evidence>
<keyword evidence="8" id="KW-1185">Reference proteome</keyword>
<dbReference type="Pfam" id="PF02826">
    <property type="entry name" value="2-Hacid_dh_C"/>
    <property type="match status" value="1"/>
</dbReference>
<dbReference type="GO" id="GO:0051287">
    <property type="term" value="F:NAD binding"/>
    <property type="evidence" value="ECO:0007669"/>
    <property type="project" value="InterPro"/>
</dbReference>
<dbReference type="EMBL" id="SBLC01000017">
    <property type="protein sequence ID" value="RWY40096.1"/>
    <property type="molecule type" value="Genomic_DNA"/>
</dbReference>
<accession>A0A3S4XPR8</accession>
<dbReference type="Proteomes" id="UP000287168">
    <property type="component" value="Unassembled WGS sequence"/>
</dbReference>
<evidence type="ECO:0008006" key="9">
    <source>
        <dbReference type="Google" id="ProtNLM"/>
    </source>
</evidence>
<dbReference type="InterPro" id="IPR006139">
    <property type="entry name" value="D-isomer_2_OHA_DH_cat_dom"/>
</dbReference>
<evidence type="ECO:0000256" key="4">
    <source>
        <dbReference type="SAM" id="MobiDB-lite"/>
    </source>
</evidence>
<dbReference type="SUPFAM" id="SSF52283">
    <property type="entry name" value="Formate/glycerate dehydrogenase catalytic domain-like"/>
    <property type="match status" value="1"/>
</dbReference>
<dbReference type="InterPro" id="IPR050223">
    <property type="entry name" value="D-isomer_2-hydroxyacid_DH"/>
</dbReference>
<dbReference type="OrthoDB" id="7374922at2"/>
<keyword evidence="1 3" id="KW-0560">Oxidoreductase</keyword>
<dbReference type="Gene3D" id="3.40.50.720">
    <property type="entry name" value="NAD(P)-binding Rossmann-like Domain"/>
    <property type="match status" value="2"/>
</dbReference>
<dbReference type="SUPFAM" id="SSF51735">
    <property type="entry name" value="NAD(P)-binding Rossmann-fold domains"/>
    <property type="match status" value="1"/>
</dbReference>
<dbReference type="PANTHER" id="PTHR10996:SF178">
    <property type="entry name" value="2-HYDROXYACID DEHYDROGENASE YGL185C-RELATED"/>
    <property type="match status" value="1"/>
</dbReference>
<dbReference type="PANTHER" id="PTHR10996">
    <property type="entry name" value="2-HYDROXYACID DEHYDROGENASE-RELATED"/>
    <property type="match status" value="1"/>
</dbReference>
<feature type="domain" description="D-isomer specific 2-hydroxyacid dehydrogenase NAD-binding" evidence="6">
    <location>
        <begin position="150"/>
        <end position="326"/>
    </location>
</feature>
<keyword evidence="2" id="KW-0520">NAD</keyword>
<dbReference type="GO" id="GO:0005829">
    <property type="term" value="C:cytosol"/>
    <property type="evidence" value="ECO:0007669"/>
    <property type="project" value="TreeGrafter"/>
</dbReference>
<protein>
    <recommendedName>
        <fullName evidence="9">D-2-hydroxyacid dehydrogenase</fullName>
    </recommendedName>
</protein>
<dbReference type="InterPro" id="IPR006140">
    <property type="entry name" value="D-isomer_DH_NAD-bd"/>
</dbReference>
<comment type="similarity">
    <text evidence="3">Belongs to the D-isomer specific 2-hydroxyacid dehydrogenase family.</text>
</comment>
<name>A0A3S4XPR8_9RHOB</name>
<comment type="caution">
    <text evidence="7">The sequence shown here is derived from an EMBL/GenBank/DDBJ whole genome shotgun (WGS) entry which is preliminary data.</text>
</comment>
<evidence type="ECO:0000259" key="6">
    <source>
        <dbReference type="Pfam" id="PF02826"/>
    </source>
</evidence>
<dbReference type="GO" id="GO:0030267">
    <property type="term" value="F:glyoxylate reductase (NADPH) activity"/>
    <property type="evidence" value="ECO:0007669"/>
    <property type="project" value="TreeGrafter"/>
</dbReference>
<dbReference type="GO" id="GO:0016618">
    <property type="term" value="F:hydroxypyruvate reductase [NAD(P)H] activity"/>
    <property type="evidence" value="ECO:0007669"/>
    <property type="project" value="TreeGrafter"/>
</dbReference>
<gene>
    <name evidence="7" type="ORF">EP867_12575</name>
</gene>
<evidence type="ECO:0000313" key="7">
    <source>
        <dbReference type="EMBL" id="RWY40096.1"/>
    </source>
</evidence>
<dbReference type="AlphaFoldDB" id="A0A3S4XPR8"/>
<feature type="region of interest" description="Disordered" evidence="4">
    <location>
        <begin position="18"/>
        <end position="41"/>
    </location>
</feature>
<evidence type="ECO:0000313" key="8">
    <source>
        <dbReference type="Proteomes" id="UP000287168"/>
    </source>
</evidence>
<evidence type="ECO:0000256" key="3">
    <source>
        <dbReference type="RuleBase" id="RU003719"/>
    </source>
</evidence>
<organism evidence="7 8">
    <name type="scientific">Falsigemmobacter intermedius</name>
    <dbReference type="NCBI Taxonomy" id="1553448"/>
    <lineage>
        <taxon>Bacteria</taxon>
        <taxon>Pseudomonadati</taxon>
        <taxon>Pseudomonadota</taxon>
        <taxon>Alphaproteobacteria</taxon>
        <taxon>Rhodobacterales</taxon>
        <taxon>Paracoccaceae</taxon>
        <taxon>Falsigemmobacter</taxon>
    </lineage>
</organism>
<feature type="domain" description="D-isomer specific 2-hydroxyacid dehydrogenase catalytic" evidence="5">
    <location>
        <begin position="61"/>
        <end position="357"/>
    </location>
</feature>